<proteinExistence type="predicted"/>
<protein>
    <submittedName>
        <fullName evidence="1">Uncharacterized protein</fullName>
    </submittedName>
</protein>
<evidence type="ECO:0000313" key="1">
    <source>
        <dbReference type="EMBL" id="ARF10396.1"/>
    </source>
</evidence>
<dbReference type="EMBL" id="KY684103">
    <property type="protein sequence ID" value="ARF10396.1"/>
    <property type="molecule type" value="Genomic_DNA"/>
</dbReference>
<sequence>MELNIIYLNYEPYEDTYFLKDKKNNKYYDNIDKIPNDYDLLFINDKYLNVNNFKQFEKLNSINPESCLMDSRTIKEKNKDINDHKINNTLHYTKLKYLDGFLILRNISFTINNFMWFSSEYHVLDIYSIYINVSIINEKNKNWSVMPFNNSDFGNYLNSIENELESVLPCIVITKTRNLYMAQAIDNYTIHKVTKLEEIKYYKLKTMSNLKEKFCENSLHIYLIDKRKYMTKRAIY</sequence>
<organism evidence="1">
    <name type="scientific">Hokovirus HKV1</name>
    <dbReference type="NCBI Taxonomy" id="1977638"/>
    <lineage>
        <taxon>Viruses</taxon>
        <taxon>Varidnaviria</taxon>
        <taxon>Bamfordvirae</taxon>
        <taxon>Nucleocytoviricota</taxon>
        <taxon>Megaviricetes</taxon>
        <taxon>Imitervirales</taxon>
        <taxon>Mimiviridae</taxon>
        <taxon>Klosneuvirinae</taxon>
        <taxon>Hokovirus</taxon>
    </lineage>
</organism>
<name>A0A1V0SF95_9VIRU</name>
<accession>A0A1V0SF95</accession>
<gene>
    <name evidence="1" type="ORF">Hokovirus_1_275</name>
</gene>
<reference evidence="1" key="1">
    <citation type="journal article" date="2017" name="Science">
        <title>Giant viruses with an expanded complement of translation system components.</title>
        <authorList>
            <person name="Schulz F."/>
            <person name="Yutin N."/>
            <person name="Ivanova N.N."/>
            <person name="Ortega D.R."/>
            <person name="Lee T.K."/>
            <person name="Vierheilig J."/>
            <person name="Daims H."/>
            <person name="Horn M."/>
            <person name="Wagner M."/>
            <person name="Jensen G.J."/>
            <person name="Kyrpides N.C."/>
            <person name="Koonin E.V."/>
            <person name="Woyke T."/>
        </authorList>
    </citation>
    <scope>NUCLEOTIDE SEQUENCE</scope>
    <source>
        <strain evidence="1">HKV1</strain>
    </source>
</reference>